<evidence type="ECO:0000256" key="5">
    <source>
        <dbReference type="ARBA" id="ARBA00022729"/>
    </source>
</evidence>
<dbReference type="GO" id="GO:0060320">
    <property type="term" value="P:rejection of self pollen"/>
    <property type="evidence" value="ECO:0007669"/>
    <property type="project" value="UniProtKB-KW"/>
</dbReference>
<gene>
    <name evidence="7" type="ORF">VFH_I166920</name>
</gene>
<comment type="similarity">
    <text evidence="2 6">Belongs to the plant self-incompatibility (S1) protein family.</text>
</comment>
<evidence type="ECO:0000256" key="1">
    <source>
        <dbReference type="ARBA" id="ARBA00004613"/>
    </source>
</evidence>
<keyword evidence="5 6" id="KW-0732">Signal</keyword>
<evidence type="ECO:0000256" key="4">
    <source>
        <dbReference type="ARBA" id="ARBA00022525"/>
    </source>
</evidence>
<feature type="signal peptide" evidence="6">
    <location>
        <begin position="1"/>
        <end position="19"/>
    </location>
</feature>
<dbReference type="Pfam" id="PF05938">
    <property type="entry name" value="Self-incomp_S1"/>
    <property type="match status" value="1"/>
</dbReference>
<evidence type="ECO:0000313" key="8">
    <source>
        <dbReference type="Proteomes" id="UP001157006"/>
    </source>
</evidence>
<keyword evidence="8" id="KW-1185">Reference proteome</keyword>
<dbReference type="GO" id="GO:0005576">
    <property type="term" value="C:extracellular region"/>
    <property type="evidence" value="ECO:0007669"/>
    <property type="project" value="UniProtKB-SubCell"/>
</dbReference>
<dbReference type="InterPro" id="IPR010264">
    <property type="entry name" value="Self-incomp_S1"/>
</dbReference>
<evidence type="ECO:0000256" key="3">
    <source>
        <dbReference type="ARBA" id="ARBA00022471"/>
    </source>
</evidence>
<proteinExistence type="inferred from homology"/>
<dbReference type="PANTHER" id="PTHR31232">
    <property type="match status" value="1"/>
</dbReference>
<comment type="subcellular location">
    <subcellularLocation>
        <location evidence="1 6">Secreted</location>
    </subcellularLocation>
</comment>
<evidence type="ECO:0000313" key="7">
    <source>
        <dbReference type="EMBL" id="CAI8594943.1"/>
    </source>
</evidence>
<sequence length="129" mass="15080">MFSFLEYVILICVLMLLLGNNILGVHENIVNSLDGNLDLTVYCKSKDDDLGVHLLHHGENYSWSFQPRRIIGHTLFFCGFTWNGELHWFDIYNNDELRIGCENCNWNIFKSGPCKTEKDGRSTCFRWNK</sequence>
<protein>
    <recommendedName>
        <fullName evidence="6">S-protein homolog</fullName>
    </recommendedName>
</protein>
<name>A0AAV0ZCW8_VICFA</name>
<evidence type="ECO:0000256" key="2">
    <source>
        <dbReference type="ARBA" id="ARBA00005581"/>
    </source>
</evidence>
<keyword evidence="4 6" id="KW-0964">Secreted</keyword>
<evidence type="ECO:0000256" key="6">
    <source>
        <dbReference type="RuleBase" id="RU367044"/>
    </source>
</evidence>
<organism evidence="7 8">
    <name type="scientific">Vicia faba</name>
    <name type="common">Broad bean</name>
    <name type="synonym">Faba vulgaris</name>
    <dbReference type="NCBI Taxonomy" id="3906"/>
    <lineage>
        <taxon>Eukaryota</taxon>
        <taxon>Viridiplantae</taxon>
        <taxon>Streptophyta</taxon>
        <taxon>Embryophyta</taxon>
        <taxon>Tracheophyta</taxon>
        <taxon>Spermatophyta</taxon>
        <taxon>Magnoliopsida</taxon>
        <taxon>eudicotyledons</taxon>
        <taxon>Gunneridae</taxon>
        <taxon>Pentapetalae</taxon>
        <taxon>rosids</taxon>
        <taxon>fabids</taxon>
        <taxon>Fabales</taxon>
        <taxon>Fabaceae</taxon>
        <taxon>Papilionoideae</taxon>
        <taxon>50 kb inversion clade</taxon>
        <taxon>NPAAA clade</taxon>
        <taxon>Hologalegina</taxon>
        <taxon>IRL clade</taxon>
        <taxon>Fabeae</taxon>
        <taxon>Vicia</taxon>
    </lineage>
</organism>
<feature type="chain" id="PRO_5043105354" description="S-protein homolog" evidence="6">
    <location>
        <begin position="20"/>
        <end position="129"/>
    </location>
</feature>
<accession>A0AAV0ZCW8</accession>
<dbReference type="Proteomes" id="UP001157006">
    <property type="component" value="Chromosome 1S"/>
</dbReference>
<keyword evidence="3 6" id="KW-0713">Self-incompatibility</keyword>
<dbReference type="EMBL" id="OX451735">
    <property type="protein sequence ID" value="CAI8594943.1"/>
    <property type="molecule type" value="Genomic_DNA"/>
</dbReference>
<reference evidence="7 8" key="1">
    <citation type="submission" date="2023-01" db="EMBL/GenBank/DDBJ databases">
        <authorList>
            <person name="Kreplak J."/>
        </authorList>
    </citation>
    <scope>NUCLEOTIDE SEQUENCE [LARGE SCALE GENOMIC DNA]</scope>
</reference>
<dbReference type="PANTHER" id="PTHR31232:SF43">
    <property type="entry name" value="S-PROTEIN HOMOLOG 29-RELATED"/>
    <property type="match status" value="1"/>
</dbReference>
<dbReference type="AlphaFoldDB" id="A0AAV0ZCW8"/>